<dbReference type="Pfam" id="PF07727">
    <property type="entry name" value="RVT_2"/>
    <property type="match status" value="1"/>
</dbReference>
<evidence type="ECO:0000259" key="1">
    <source>
        <dbReference type="Pfam" id="PF07727"/>
    </source>
</evidence>
<name>A0A371FRP7_MUCPR</name>
<dbReference type="STRING" id="157652.A0A371FRP7"/>
<dbReference type="Proteomes" id="UP000257109">
    <property type="component" value="Unassembled WGS sequence"/>
</dbReference>
<protein>
    <recommendedName>
        <fullName evidence="1">Reverse transcriptase Ty1/copia-type domain-containing protein</fullName>
    </recommendedName>
</protein>
<evidence type="ECO:0000313" key="3">
    <source>
        <dbReference type="Proteomes" id="UP000257109"/>
    </source>
</evidence>
<reference evidence="2" key="1">
    <citation type="submission" date="2018-05" db="EMBL/GenBank/DDBJ databases">
        <title>Draft genome of Mucuna pruriens seed.</title>
        <authorList>
            <person name="Nnadi N.E."/>
            <person name="Vos R."/>
            <person name="Hasami M.H."/>
            <person name="Devisetty U.K."/>
            <person name="Aguiy J.C."/>
        </authorList>
    </citation>
    <scope>NUCLEOTIDE SEQUENCE [LARGE SCALE GENOMIC DNA]</scope>
    <source>
        <strain evidence="2">JCA_2017</strain>
    </source>
</reference>
<dbReference type="AlphaFoldDB" id="A0A371FRP7"/>
<sequence>MQSFNSKKWIDAMKDAGVKPIGCKWIFKIKKDSKGNIARYKAHLVIKDFTQKKDIDYKETFSSMSSKDSFRTIMTLMDVKTAFLNGGIDRMIYMVQPENFMLDDSKSMTCKQKEFIYGLKQASHQWYHKFHQVITLYGFETNVVDDCVYDKLSGSKYIFLILGKLLLYWVFRYCSTPKLSGLDVSQPFPPEAGPISGIWAIPARLQAETRPESTLDSVSV</sequence>
<feature type="non-terminal residue" evidence="2">
    <location>
        <position position="1"/>
    </location>
</feature>
<comment type="caution">
    <text evidence="2">The sequence shown here is derived from an EMBL/GenBank/DDBJ whole genome shotgun (WGS) entry which is preliminary data.</text>
</comment>
<keyword evidence="3" id="KW-1185">Reference proteome</keyword>
<accession>A0A371FRP7</accession>
<proteinExistence type="predicted"/>
<feature type="domain" description="Reverse transcriptase Ty1/copia-type" evidence="1">
    <location>
        <begin position="16"/>
        <end position="159"/>
    </location>
</feature>
<organism evidence="2 3">
    <name type="scientific">Mucuna pruriens</name>
    <name type="common">Velvet bean</name>
    <name type="synonym">Dolichos pruriens</name>
    <dbReference type="NCBI Taxonomy" id="157652"/>
    <lineage>
        <taxon>Eukaryota</taxon>
        <taxon>Viridiplantae</taxon>
        <taxon>Streptophyta</taxon>
        <taxon>Embryophyta</taxon>
        <taxon>Tracheophyta</taxon>
        <taxon>Spermatophyta</taxon>
        <taxon>Magnoliopsida</taxon>
        <taxon>eudicotyledons</taxon>
        <taxon>Gunneridae</taxon>
        <taxon>Pentapetalae</taxon>
        <taxon>rosids</taxon>
        <taxon>fabids</taxon>
        <taxon>Fabales</taxon>
        <taxon>Fabaceae</taxon>
        <taxon>Papilionoideae</taxon>
        <taxon>50 kb inversion clade</taxon>
        <taxon>NPAAA clade</taxon>
        <taxon>indigoferoid/millettioid clade</taxon>
        <taxon>Phaseoleae</taxon>
        <taxon>Mucuna</taxon>
    </lineage>
</organism>
<dbReference type="OrthoDB" id="997331at2759"/>
<dbReference type="EMBL" id="QJKJ01008052">
    <property type="protein sequence ID" value="RDX80968.1"/>
    <property type="molecule type" value="Genomic_DNA"/>
</dbReference>
<dbReference type="InterPro" id="IPR013103">
    <property type="entry name" value="RVT_2"/>
</dbReference>
<evidence type="ECO:0000313" key="2">
    <source>
        <dbReference type="EMBL" id="RDX80968.1"/>
    </source>
</evidence>
<gene>
    <name evidence="2" type="ORF">CR513_38409</name>
</gene>